<comment type="similarity">
    <text evidence="1">Belongs to the EamA transporter family.</text>
</comment>
<gene>
    <name evidence="4" type="ORF">SAMN04487864_110119</name>
</gene>
<feature type="transmembrane region" description="Helical" evidence="2">
    <location>
        <begin position="125"/>
        <end position="144"/>
    </location>
</feature>
<feature type="transmembrane region" description="Helical" evidence="2">
    <location>
        <begin position="212"/>
        <end position="236"/>
    </location>
</feature>
<feature type="transmembrane region" description="Helical" evidence="2">
    <location>
        <begin position="181"/>
        <end position="200"/>
    </location>
</feature>
<dbReference type="RefSeq" id="WP_093730701.1">
    <property type="nucleotide sequence ID" value="NZ_FMYW01000010.1"/>
</dbReference>
<feature type="domain" description="EamA" evidence="3">
    <location>
        <begin position="13"/>
        <end position="140"/>
    </location>
</feature>
<feature type="transmembrane region" description="Helical" evidence="2">
    <location>
        <begin position="5"/>
        <end position="28"/>
    </location>
</feature>
<name>A0A1G6MU42_9FIRM</name>
<proteinExistence type="inferred from homology"/>
<keyword evidence="2" id="KW-0472">Membrane</keyword>
<dbReference type="AlphaFoldDB" id="A0A1G6MU42"/>
<dbReference type="InterPro" id="IPR037185">
    <property type="entry name" value="EmrE-like"/>
</dbReference>
<evidence type="ECO:0000313" key="5">
    <source>
        <dbReference type="Proteomes" id="UP000198943"/>
    </source>
</evidence>
<organism evidence="4 5">
    <name type="scientific">Succiniclasticum ruminis</name>
    <dbReference type="NCBI Taxonomy" id="40841"/>
    <lineage>
        <taxon>Bacteria</taxon>
        <taxon>Bacillati</taxon>
        <taxon>Bacillota</taxon>
        <taxon>Negativicutes</taxon>
        <taxon>Acidaminococcales</taxon>
        <taxon>Acidaminococcaceae</taxon>
        <taxon>Succiniclasticum</taxon>
    </lineage>
</organism>
<feature type="transmembrane region" description="Helical" evidence="2">
    <location>
        <begin position="243"/>
        <end position="262"/>
    </location>
</feature>
<reference evidence="5" key="1">
    <citation type="submission" date="2016-10" db="EMBL/GenBank/DDBJ databases">
        <authorList>
            <person name="Varghese N."/>
            <person name="Submissions S."/>
        </authorList>
    </citation>
    <scope>NUCLEOTIDE SEQUENCE [LARGE SCALE GENOMIC DNA]</scope>
    <source>
        <strain evidence="5">DSM 11005</strain>
    </source>
</reference>
<evidence type="ECO:0000256" key="1">
    <source>
        <dbReference type="ARBA" id="ARBA00007362"/>
    </source>
</evidence>
<protein>
    <submittedName>
        <fullName evidence="4">Permease of the drug/metabolite transporter (DMT) superfamily</fullName>
    </submittedName>
</protein>
<dbReference type="EMBL" id="FMYW01000010">
    <property type="protein sequence ID" value="SDC58496.1"/>
    <property type="molecule type" value="Genomic_DNA"/>
</dbReference>
<feature type="transmembrane region" description="Helical" evidence="2">
    <location>
        <begin position="69"/>
        <end position="87"/>
    </location>
</feature>
<feature type="domain" description="EamA" evidence="3">
    <location>
        <begin position="152"/>
        <end position="285"/>
    </location>
</feature>
<evidence type="ECO:0000256" key="2">
    <source>
        <dbReference type="SAM" id="Phobius"/>
    </source>
</evidence>
<keyword evidence="5" id="KW-1185">Reference proteome</keyword>
<feature type="transmembrane region" description="Helical" evidence="2">
    <location>
        <begin position="34"/>
        <end position="53"/>
    </location>
</feature>
<dbReference type="PANTHER" id="PTHR22911:SF76">
    <property type="entry name" value="EAMA DOMAIN-CONTAINING PROTEIN"/>
    <property type="match status" value="1"/>
</dbReference>
<keyword evidence="2" id="KW-1133">Transmembrane helix</keyword>
<dbReference type="Pfam" id="PF00892">
    <property type="entry name" value="EamA"/>
    <property type="match status" value="2"/>
</dbReference>
<sequence>MQSTFFLYGSLGLGVLFLSTSAIFVKLAEAPSGIIAFYRLLFTLCVLIPALLCRKKERKQLWQLSARQWRLAVVSGALLAIHWVMWFESLRYTSVASSTVLVSLQPLFSILWGGLLLHETVTKQGMAGVFLAIAGSVIIGWGDFQVSGAAFWGDVLSFASAGVISLHFLVGQILRKELDVLPYTAVCYSASTVCLAVYALVTGQPFTGYSLQTWGCFAGLALFATVGGQCVFNLLLKYLPATAVTMGILGEPVGTILLAFLIFGERIVMQQALGMFCILGGLWIYFGKKR</sequence>
<dbReference type="GO" id="GO:0016020">
    <property type="term" value="C:membrane"/>
    <property type="evidence" value="ECO:0007669"/>
    <property type="project" value="InterPro"/>
</dbReference>
<feature type="transmembrane region" description="Helical" evidence="2">
    <location>
        <begin position="268"/>
        <end position="286"/>
    </location>
</feature>
<dbReference type="InterPro" id="IPR000620">
    <property type="entry name" value="EamA_dom"/>
</dbReference>
<accession>A0A1G6MU42</accession>
<evidence type="ECO:0000313" key="4">
    <source>
        <dbReference type="EMBL" id="SDC58496.1"/>
    </source>
</evidence>
<dbReference type="PANTHER" id="PTHR22911">
    <property type="entry name" value="ACYL-MALONYL CONDENSING ENZYME-RELATED"/>
    <property type="match status" value="1"/>
</dbReference>
<keyword evidence="2" id="KW-0812">Transmembrane</keyword>
<evidence type="ECO:0000259" key="3">
    <source>
        <dbReference type="Pfam" id="PF00892"/>
    </source>
</evidence>
<feature type="transmembrane region" description="Helical" evidence="2">
    <location>
        <begin position="150"/>
        <end position="169"/>
    </location>
</feature>
<feature type="transmembrane region" description="Helical" evidence="2">
    <location>
        <begin position="99"/>
        <end position="118"/>
    </location>
</feature>
<dbReference type="Proteomes" id="UP000198943">
    <property type="component" value="Unassembled WGS sequence"/>
</dbReference>
<dbReference type="OrthoDB" id="9790852at2"/>
<dbReference type="SUPFAM" id="SSF103481">
    <property type="entry name" value="Multidrug resistance efflux transporter EmrE"/>
    <property type="match status" value="2"/>
</dbReference>